<name>A0A232EJ57_9HYME</name>
<evidence type="ECO:0000256" key="1">
    <source>
        <dbReference type="SAM" id="Phobius"/>
    </source>
</evidence>
<protein>
    <submittedName>
        <fullName evidence="2">Uncharacterized protein</fullName>
    </submittedName>
</protein>
<gene>
    <name evidence="2" type="ORF">TSAR_001243</name>
</gene>
<organism evidence="2 3">
    <name type="scientific">Trichomalopsis sarcophagae</name>
    <dbReference type="NCBI Taxonomy" id="543379"/>
    <lineage>
        <taxon>Eukaryota</taxon>
        <taxon>Metazoa</taxon>
        <taxon>Ecdysozoa</taxon>
        <taxon>Arthropoda</taxon>
        <taxon>Hexapoda</taxon>
        <taxon>Insecta</taxon>
        <taxon>Pterygota</taxon>
        <taxon>Neoptera</taxon>
        <taxon>Endopterygota</taxon>
        <taxon>Hymenoptera</taxon>
        <taxon>Apocrita</taxon>
        <taxon>Proctotrupomorpha</taxon>
        <taxon>Chalcidoidea</taxon>
        <taxon>Pteromalidae</taxon>
        <taxon>Pteromalinae</taxon>
        <taxon>Trichomalopsis</taxon>
    </lineage>
</organism>
<keyword evidence="1" id="KW-1133">Transmembrane helix</keyword>
<keyword evidence="1" id="KW-0472">Membrane</keyword>
<accession>A0A232EJ57</accession>
<feature type="transmembrane region" description="Helical" evidence="1">
    <location>
        <begin position="28"/>
        <end position="48"/>
    </location>
</feature>
<reference evidence="2 3" key="1">
    <citation type="journal article" date="2017" name="Curr. Biol.">
        <title>The Evolution of Venom by Co-option of Single-Copy Genes.</title>
        <authorList>
            <person name="Martinson E.O."/>
            <person name="Mrinalini"/>
            <person name="Kelkar Y.D."/>
            <person name="Chang C.H."/>
            <person name="Werren J.H."/>
        </authorList>
    </citation>
    <scope>NUCLEOTIDE SEQUENCE [LARGE SCALE GENOMIC DNA]</scope>
    <source>
        <strain evidence="2 3">Alberta</strain>
        <tissue evidence="2">Whole body</tissue>
    </source>
</reference>
<keyword evidence="1" id="KW-0812">Transmembrane</keyword>
<proteinExistence type="predicted"/>
<evidence type="ECO:0000313" key="3">
    <source>
        <dbReference type="Proteomes" id="UP000215335"/>
    </source>
</evidence>
<keyword evidence="3" id="KW-1185">Reference proteome</keyword>
<dbReference type="AlphaFoldDB" id="A0A232EJ57"/>
<sequence length="50" mass="6210">MCVYVYRNISGTTLSISIKFDMHVYFRILNWGKTFIFYFSNYFLWTIFDF</sequence>
<dbReference type="EMBL" id="NNAY01004091">
    <property type="protein sequence ID" value="OXU18385.1"/>
    <property type="molecule type" value="Genomic_DNA"/>
</dbReference>
<evidence type="ECO:0000313" key="2">
    <source>
        <dbReference type="EMBL" id="OXU18385.1"/>
    </source>
</evidence>
<comment type="caution">
    <text evidence="2">The sequence shown here is derived from an EMBL/GenBank/DDBJ whole genome shotgun (WGS) entry which is preliminary data.</text>
</comment>
<dbReference type="Proteomes" id="UP000215335">
    <property type="component" value="Unassembled WGS sequence"/>
</dbReference>